<name>A0A449BA67_9BACT</name>
<comment type="function">
    <text evidence="5">Could be a nuclease involved in processing of the 5'-end of pre-16S rRNA.</text>
</comment>
<dbReference type="EMBL" id="LR215043">
    <property type="protein sequence ID" value="VEU78090.1"/>
    <property type="molecule type" value="Genomic_DNA"/>
</dbReference>
<dbReference type="Proteomes" id="UP000290876">
    <property type="component" value="Chromosome"/>
</dbReference>
<dbReference type="InterPro" id="IPR006641">
    <property type="entry name" value="YqgF/RNaseH-like_dom"/>
</dbReference>
<evidence type="ECO:0000256" key="3">
    <source>
        <dbReference type="ARBA" id="ARBA00022722"/>
    </source>
</evidence>
<dbReference type="RefSeq" id="WP_129622939.1">
    <property type="nucleotide sequence ID" value="NZ_LR215043.1"/>
</dbReference>
<dbReference type="Pfam" id="PF03652">
    <property type="entry name" value="RuvX"/>
    <property type="match status" value="1"/>
</dbReference>
<dbReference type="GO" id="GO:0004518">
    <property type="term" value="F:nuclease activity"/>
    <property type="evidence" value="ECO:0007669"/>
    <property type="project" value="UniProtKB-KW"/>
</dbReference>
<sequence>MRKLALDLGTKTCGFALSDENGIIASNLKTIQFDEQDFAVVISEISGLLKIYEIDALILGYPLRSNGAKSERTEMVEQFAKDLQKSFSLKVYLVNEYGTTIKATSILKSAKMSIKKRKKHKDTLSATLILQDFLEYGGKEFGNEPT</sequence>
<dbReference type="AlphaFoldDB" id="A0A449BA67"/>
<keyword evidence="4 5" id="KW-0378">Hydrolase</keyword>
<dbReference type="CDD" id="cd16964">
    <property type="entry name" value="YqgF"/>
    <property type="match status" value="1"/>
</dbReference>
<proteinExistence type="inferred from homology"/>
<dbReference type="Gene3D" id="3.30.420.140">
    <property type="entry name" value="YqgF/RNase H-like domain"/>
    <property type="match status" value="1"/>
</dbReference>
<dbReference type="KEGG" id="mcob:NCTC10184_00312"/>
<dbReference type="PANTHER" id="PTHR33317:SF4">
    <property type="entry name" value="POLYNUCLEOTIDYL TRANSFERASE, RIBONUCLEASE H-LIKE SUPERFAMILY PROTEIN"/>
    <property type="match status" value="1"/>
</dbReference>
<evidence type="ECO:0000313" key="7">
    <source>
        <dbReference type="EMBL" id="VEU78090.1"/>
    </source>
</evidence>
<comment type="subcellular location">
    <subcellularLocation>
        <location evidence="5">Cytoplasm</location>
    </subcellularLocation>
</comment>
<dbReference type="SUPFAM" id="SSF53098">
    <property type="entry name" value="Ribonuclease H-like"/>
    <property type="match status" value="1"/>
</dbReference>
<dbReference type="NCBIfam" id="TIGR00250">
    <property type="entry name" value="RNAse_H_YqgF"/>
    <property type="match status" value="1"/>
</dbReference>
<dbReference type="OrthoDB" id="9796140at2"/>
<dbReference type="InterPro" id="IPR012337">
    <property type="entry name" value="RNaseH-like_sf"/>
</dbReference>
<evidence type="ECO:0000259" key="6">
    <source>
        <dbReference type="SMART" id="SM00732"/>
    </source>
</evidence>
<reference evidence="7 8" key="1">
    <citation type="submission" date="2019-01" db="EMBL/GenBank/DDBJ databases">
        <authorList>
            <consortium name="Pathogen Informatics"/>
        </authorList>
    </citation>
    <scope>NUCLEOTIDE SEQUENCE [LARGE SCALE GENOMIC DNA]</scope>
    <source>
        <strain evidence="7 8">NCTC10184</strain>
    </source>
</reference>
<dbReference type="InterPro" id="IPR037027">
    <property type="entry name" value="YqgF/RNaseH-like_dom_sf"/>
</dbReference>
<evidence type="ECO:0000256" key="2">
    <source>
        <dbReference type="ARBA" id="ARBA00022517"/>
    </source>
</evidence>
<evidence type="ECO:0000256" key="1">
    <source>
        <dbReference type="ARBA" id="ARBA00022490"/>
    </source>
</evidence>
<keyword evidence="3 5" id="KW-0540">Nuclease</keyword>
<keyword evidence="1 5" id="KW-0963">Cytoplasm</keyword>
<evidence type="ECO:0000256" key="5">
    <source>
        <dbReference type="HAMAP-Rule" id="MF_00651"/>
    </source>
</evidence>
<dbReference type="SMART" id="SM00732">
    <property type="entry name" value="YqgFc"/>
    <property type="match status" value="1"/>
</dbReference>
<dbReference type="GO" id="GO:0000967">
    <property type="term" value="P:rRNA 5'-end processing"/>
    <property type="evidence" value="ECO:0007669"/>
    <property type="project" value="UniProtKB-UniRule"/>
</dbReference>
<dbReference type="GO" id="GO:0016788">
    <property type="term" value="F:hydrolase activity, acting on ester bonds"/>
    <property type="evidence" value="ECO:0007669"/>
    <property type="project" value="UniProtKB-UniRule"/>
</dbReference>
<dbReference type="GO" id="GO:0005829">
    <property type="term" value="C:cytosol"/>
    <property type="evidence" value="ECO:0007669"/>
    <property type="project" value="TreeGrafter"/>
</dbReference>
<protein>
    <recommendedName>
        <fullName evidence="5">Putative pre-16S rRNA nuclease</fullName>
        <ecNumber evidence="5">3.1.-.-</ecNumber>
    </recommendedName>
</protein>
<organism evidence="7 8">
    <name type="scientific">Mycoplasmopsis columbinasalis</name>
    <dbReference type="NCBI Taxonomy" id="114880"/>
    <lineage>
        <taxon>Bacteria</taxon>
        <taxon>Bacillati</taxon>
        <taxon>Mycoplasmatota</taxon>
        <taxon>Mycoplasmoidales</taxon>
        <taxon>Metamycoplasmataceae</taxon>
        <taxon>Mycoplasmopsis</taxon>
    </lineage>
</organism>
<feature type="domain" description="YqgF/RNase H-like" evidence="6">
    <location>
        <begin position="1"/>
        <end position="103"/>
    </location>
</feature>
<dbReference type="PANTHER" id="PTHR33317">
    <property type="entry name" value="POLYNUCLEOTIDYL TRANSFERASE, RIBONUCLEASE H-LIKE SUPERFAMILY PROTEIN"/>
    <property type="match status" value="1"/>
</dbReference>
<gene>
    <name evidence="7" type="primary">yrrK</name>
    <name evidence="7" type="ORF">NCTC10184_00312</name>
</gene>
<accession>A0A449BA67</accession>
<dbReference type="InterPro" id="IPR005227">
    <property type="entry name" value="YqgF"/>
</dbReference>
<keyword evidence="8" id="KW-1185">Reference proteome</keyword>
<evidence type="ECO:0000313" key="8">
    <source>
        <dbReference type="Proteomes" id="UP000290876"/>
    </source>
</evidence>
<keyword evidence="2 5" id="KW-0690">Ribosome biogenesis</keyword>
<dbReference type="HAMAP" id="MF_00651">
    <property type="entry name" value="Nuclease_YqgF"/>
    <property type="match status" value="1"/>
</dbReference>
<dbReference type="EC" id="3.1.-.-" evidence="5"/>
<evidence type="ECO:0000256" key="4">
    <source>
        <dbReference type="ARBA" id="ARBA00022801"/>
    </source>
</evidence>
<comment type="similarity">
    <text evidence="5">Belongs to the YqgF HJR family.</text>
</comment>